<keyword evidence="1" id="KW-0472">Membrane</keyword>
<feature type="transmembrane region" description="Helical" evidence="1">
    <location>
        <begin position="64"/>
        <end position="82"/>
    </location>
</feature>
<keyword evidence="1" id="KW-1133">Transmembrane helix</keyword>
<sequence length="138" mass="15681">MNWLTYALITLVFWGLWGFILKISYKYLNWVEAYFFSVLASFTLALIIFTIFKIRDPNWRINSYIYIPLIAGLCGSLGGLFFNKALEKGEASLVIPLTALYPTITIILASIFLNERIGIHQIIGIFLAIIAIILISIE</sequence>
<dbReference type="PANTHER" id="PTHR22911">
    <property type="entry name" value="ACYL-MALONYL CONDENSING ENZYME-RELATED"/>
    <property type="match status" value="1"/>
</dbReference>
<dbReference type="Gene3D" id="1.10.3730.20">
    <property type="match status" value="1"/>
</dbReference>
<proteinExistence type="predicted"/>
<evidence type="ECO:0000313" key="3">
    <source>
        <dbReference type="EMBL" id="HGM58499.1"/>
    </source>
</evidence>
<dbReference type="PANTHER" id="PTHR22911:SF137">
    <property type="entry name" value="SOLUTE CARRIER FAMILY 35 MEMBER G2-RELATED"/>
    <property type="match status" value="1"/>
</dbReference>
<comment type="caution">
    <text evidence="3">The sequence shown here is derived from an EMBL/GenBank/DDBJ whole genome shotgun (WGS) entry which is preliminary data.</text>
</comment>
<dbReference type="EMBL" id="DTBJ01000020">
    <property type="protein sequence ID" value="HGM58499.1"/>
    <property type="molecule type" value="Genomic_DNA"/>
</dbReference>
<reference evidence="3" key="1">
    <citation type="journal article" date="2020" name="mSystems">
        <title>Genome- and Community-Level Interaction Insights into Carbon Utilization and Element Cycling Functions of Hydrothermarchaeota in Hydrothermal Sediment.</title>
        <authorList>
            <person name="Zhou Z."/>
            <person name="Liu Y."/>
            <person name="Xu W."/>
            <person name="Pan J."/>
            <person name="Luo Z.H."/>
            <person name="Li M."/>
        </authorList>
    </citation>
    <scope>NUCLEOTIDE SEQUENCE [LARGE SCALE GENOMIC DNA]</scope>
    <source>
        <strain evidence="3">SpSt-642</strain>
    </source>
</reference>
<dbReference type="GO" id="GO:0016020">
    <property type="term" value="C:membrane"/>
    <property type="evidence" value="ECO:0007669"/>
    <property type="project" value="InterPro"/>
</dbReference>
<gene>
    <name evidence="3" type="ORF">ENU14_02785</name>
</gene>
<feature type="transmembrane region" description="Helical" evidence="1">
    <location>
        <begin position="6"/>
        <end position="25"/>
    </location>
</feature>
<dbReference type="Pfam" id="PF00892">
    <property type="entry name" value="EamA"/>
    <property type="match status" value="1"/>
</dbReference>
<organism evidence="3">
    <name type="scientific">Staphylothermus marinus</name>
    <dbReference type="NCBI Taxonomy" id="2280"/>
    <lineage>
        <taxon>Archaea</taxon>
        <taxon>Thermoproteota</taxon>
        <taxon>Thermoprotei</taxon>
        <taxon>Desulfurococcales</taxon>
        <taxon>Desulfurococcaceae</taxon>
        <taxon>Staphylothermus</taxon>
    </lineage>
</organism>
<name>A0A7C4H5L1_STAMA</name>
<feature type="transmembrane region" description="Helical" evidence="1">
    <location>
        <begin position="94"/>
        <end position="113"/>
    </location>
</feature>
<evidence type="ECO:0000259" key="2">
    <source>
        <dbReference type="Pfam" id="PF00892"/>
    </source>
</evidence>
<evidence type="ECO:0000256" key="1">
    <source>
        <dbReference type="SAM" id="Phobius"/>
    </source>
</evidence>
<feature type="transmembrane region" description="Helical" evidence="1">
    <location>
        <begin position="32"/>
        <end position="52"/>
    </location>
</feature>
<dbReference type="InterPro" id="IPR000620">
    <property type="entry name" value="EamA_dom"/>
</dbReference>
<keyword evidence="1" id="KW-0812">Transmembrane</keyword>
<feature type="domain" description="EamA" evidence="2">
    <location>
        <begin position="3"/>
        <end position="136"/>
    </location>
</feature>
<dbReference type="InterPro" id="IPR037185">
    <property type="entry name" value="EmrE-like"/>
</dbReference>
<feature type="transmembrane region" description="Helical" evidence="1">
    <location>
        <begin position="119"/>
        <end position="137"/>
    </location>
</feature>
<accession>A0A7C4H5L1</accession>
<dbReference type="AlphaFoldDB" id="A0A7C4H5L1"/>
<protein>
    <submittedName>
        <fullName evidence="3">EamA family transporter</fullName>
    </submittedName>
</protein>
<dbReference type="SUPFAM" id="SSF103481">
    <property type="entry name" value="Multidrug resistance efflux transporter EmrE"/>
    <property type="match status" value="1"/>
</dbReference>